<comment type="caution">
    <text evidence="2">The sequence shown here is derived from an EMBL/GenBank/DDBJ whole genome shotgun (WGS) entry which is preliminary data.</text>
</comment>
<reference evidence="3" key="1">
    <citation type="submission" date="2017-09" db="EMBL/GenBank/DDBJ databases">
        <title>Depth-based differentiation of microbial function through sediment-hosted aquifers and enrichment of novel symbionts in the deep terrestrial subsurface.</title>
        <authorList>
            <person name="Probst A.J."/>
            <person name="Ladd B."/>
            <person name="Jarett J.K."/>
            <person name="Geller-Mcgrath D.E."/>
            <person name="Sieber C.M.K."/>
            <person name="Emerson J.B."/>
            <person name="Anantharaman K."/>
            <person name="Thomas B.C."/>
            <person name="Malmstrom R."/>
            <person name="Stieglmeier M."/>
            <person name="Klingl A."/>
            <person name="Woyke T."/>
            <person name="Ryan C.M."/>
            <person name="Banfield J.F."/>
        </authorList>
    </citation>
    <scope>NUCLEOTIDE SEQUENCE [LARGE SCALE GENOMIC DNA]</scope>
</reference>
<dbReference type="InterPro" id="IPR013783">
    <property type="entry name" value="Ig-like_fold"/>
</dbReference>
<dbReference type="AlphaFoldDB" id="A0A2M6YCR6"/>
<evidence type="ECO:0000313" key="2">
    <source>
        <dbReference type="EMBL" id="PIU24483.1"/>
    </source>
</evidence>
<dbReference type="Gene3D" id="2.60.40.10">
    <property type="entry name" value="Immunoglobulins"/>
    <property type="match status" value="2"/>
</dbReference>
<name>A0A2M6YCR6_9BACT</name>
<dbReference type="EMBL" id="PEXI01000029">
    <property type="protein sequence ID" value="PIU24483.1"/>
    <property type="molecule type" value="Genomic_DNA"/>
</dbReference>
<feature type="compositionally biased region" description="Low complexity" evidence="1">
    <location>
        <begin position="100"/>
        <end position="125"/>
    </location>
</feature>
<dbReference type="Pfam" id="PF17957">
    <property type="entry name" value="Big_7"/>
    <property type="match status" value="2"/>
</dbReference>
<evidence type="ECO:0000256" key="1">
    <source>
        <dbReference type="SAM" id="MobiDB-lite"/>
    </source>
</evidence>
<accession>A0A2M6YCR6</accession>
<evidence type="ECO:0008006" key="4">
    <source>
        <dbReference type="Google" id="ProtNLM"/>
    </source>
</evidence>
<sequence>MKLILSHEYGHHYSLYYKWLVWQLGSGTRFPDSYYTVRPLSKDTTAPDYTLGWENCDCEIAAEDYSYLFSGYGVHQMASIYGYPSAATATWFRNEPNGLTSTSSEPSAPSTPDSTPPTVSVVSPSNGQTVSGSVTFSASASDNIGVSKVEFYIDSTKISEDSASPYNTLFTSSNYSNGSHTLKAKAYDAAGNSAEALIAVTINNTVADSTNPTVSITDPADDPHSWSSGTLHIGVTASDNVAIQKIEIYINDQLALTQYTSSVSATWDYGNAPAGTYILKAKAYDTSNNTAEDSTTINKS</sequence>
<protein>
    <recommendedName>
        <fullName evidence="4">Bacterial Ig-like domain-containing protein</fullName>
    </recommendedName>
</protein>
<proteinExistence type="predicted"/>
<evidence type="ECO:0000313" key="3">
    <source>
        <dbReference type="Proteomes" id="UP000229896"/>
    </source>
</evidence>
<dbReference type="Proteomes" id="UP000229896">
    <property type="component" value="Unassembled WGS sequence"/>
</dbReference>
<feature type="region of interest" description="Disordered" evidence="1">
    <location>
        <begin position="98"/>
        <end position="126"/>
    </location>
</feature>
<gene>
    <name evidence="2" type="ORF">COT12_00835</name>
</gene>
<organism evidence="2 3">
    <name type="scientific">Candidatus Berkelbacteria bacterium CG08_land_8_20_14_0_20_39_8</name>
    <dbReference type="NCBI Taxonomy" id="1974511"/>
    <lineage>
        <taxon>Bacteria</taxon>
        <taxon>Candidatus Berkelbacteria</taxon>
    </lineage>
</organism>